<accession>Q7U944</accession>
<dbReference type="GO" id="GO:0030089">
    <property type="term" value="C:phycobilisome"/>
    <property type="evidence" value="ECO:0007669"/>
    <property type="project" value="UniProtKB-KW"/>
</dbReference>
<name>Q7U944_PARMW</name>
<keyword evidence="4" id="KW-1185">Reference proteome</keyword>
<reference evidence="3 4" key="1">
    <citation type="journal article" date="2003" name="Nature">
        <title>The genome of a motile marine Synechococcus.</title>
        <authorList>
            <person name="Palenik B."/>
            <person name="Brahamsha B."/>
            <person name="Larimer F."/>
            <person name="Land M."/>
            <person name="Hauser L."/>
            <person name="Chain P."/>
            <person name="Lamerdin J."/>
            <person name="Regala W."/>
            <person name="Allen E.A."/>
            <person name="McCarren J."/>
            <person name="Paulsen I."/>
            <person name="Dufresne A."/>
            <person name="Partensky F."/>
            <person name="Webb E."/>
            <person name="Waterbury J."/>
        </authorList>
    </citation>
    <scope>NUCLEOTIDE SEQUENCE [LARGE SCALE GENOMIC DNA]</scope>
    <source>
        <strain evidence="3 4">WH8102</strain>
    </source>
</reference>
<dbReference type="KEGG" id="syw:SYNW0415"/>
<dbReference type="SUPFAM" id="SSF48371">
    <property type="entry name" value="ARM repeat"/>
    <property type="match status" value="1"/>
</dbReference>
<protein>
    <recommendedName>
        <fullName evidence="5">HEAT repeat domain-containing protein</fullName>
    </recommendedName>
</protein>
<dbReference type="Pfam" id="PF13646">
    <property type="entry name" value="HEAT_2"/>
    <property type="match status" value="1"/>
</dbReference>
<evidence type="ECO:0000256" key="2">
    <source>
        <dbReference type="ARBA" id="ARBA00022738"/>
    </source>
</evidence>
<dbReference type="EMBL" id="BX569690">
    <property type="protein sequence ID" value="CAE06930.1"/>
    <property type="molecule type" value="Genomic_DNA"/>
</dbReference>
<dbReference type="STRING" id="84588.SYNW0415"/>
<proteinExistence type="predicted"/>
<evidence type="ECO:0000256" key="1">
    <source>
        <dbReference type="ARBA" id="ARBA00022549"/>
    </source>
</evidence>
<dbReference type="InterPro" id="IPR016024">
    <property type="entry name" value="ARM-type_fold"/>
</dbReference>
<dbReference type="AlphaFoldDB" id="Q7U944"/>
<dbReference type="HOGENOM" id="CLU_637647_0_0_3"/>
<evidence type="ECO:0008006" key="5">
    <source>
        <dbReference type="Google" id="ProtNLM"/>
    </source>
</evidence>
<dbReference type="InterPro" id="IPR011989">
    <property type="entry name" value="ARM-like"/>
</dbReference>
<keyword evidence="1" id="KW-0042">Antenna complex</keyword>
<sequence length="430" mass="48384">MDIDCPFGPAPFMLPQADRLSETLRRHCALVGWQPRHLPAQGAATEPQLLEELIDCREAERADLSLELIKIADLAGWQSPWLEDNRARALVHQQQSWRAAAIWRKLQAGEDSGAAAAAVKMLSLVREQFDEQGVVEPELLELAEEGSPPPALQAVLQQALNHQRSTTAPQTHRLLKLAQQQGWIKASPSDPEPSSWQEIQELWRGAQQHPDPTIQSLATDALELHNHQSREAAELENQLIQSCLQAGWPPRHLGQTDRKANPGMDRVLLEIVACRECGASLLSQRLIQRCHELGCSSPWLEDNAARLLQGSDRQAARTIWQHLLNSDDPEVRNTAAQALGHLVNDEQEALLLEAITATREQGQQRPWRPLLRQRLLERDGSTSPSWRREAIQLPMQAGEAWDLHLRRHRLAQQLAREQLELLEQQLLGAS</sequence>
<dbReference type="Gene3D" id="1.25.10.10">
    <property type="entry name" value="Leucine-rich Repeat Variant"/>
    <property type="match status" value="1"/>
</dbReference>
<gene>
    <name evidence="3" type="ordered locus">SYNW0415</name>
</gene>
<evidence type="ECO:0000313" key="4">
    <source>
        <dbReference type="Proteomes" id="UP000001422"/>
    </source>
</evidence>
<evidence type="ECO:0000313" key="3">
    <source>
        <dbReference type="EMBL" id="CAE06930.1"/>
    </source>
</evidence>
<organism evidence="3 4">
    <name type="scientific">Parasynechococcus marenigrum (strain WH8102)</name>
    <dbReference type="NCBI Taxonomy" id="84588"/>
    <lineage>
        <taxon>Bacteria</taxon>
        <taxon>Bacillati</taxon>
        <taxon>Cyanobacteriota</taxon>
        <taxon>Cyanophyceae</taxon>
        <taxon>Synechococcales</taxon>
        <taxon>Prochlorococcaceae</taxon>
        <taxon>Parasynechococcus</taxon>
        <taxon>Parasynechococcus marenigrum</taxon>
    </lineage>
</organism>
<dbReference type="Proteomes" id="UP000001422">
    <property type="component" value="Chromosome"/>
</dbReference>
<keyword evidence="2" id="KW-0605">Phycobilisome</keyword>